<organism evidence="7 8">
    <name type="scientific">Nocardia ninae NBRC 108245</name>
    <dbReference type="NCBI Taxonomy" id="1210091"/>
    <lineage>
        <taxon>Bacteria</taxon>
        <taxon>Bacillati</taxon>
        <taxon>Actinomycetota</taxon>
        <taxon>Actinomycetes</taxon>
        <taxon>Mycobacteriales</taxon>
        <taxon>Nocardiaceae</taxon>
        <taxon>Nocardia</taxon>
    </lineage>
</organism>
<feature type="binding site" evidence="4">
    <location>
        <position position="147"/>
    </location>
    <ligand>
        <name>substrate</name>
    </ligand>
</feature>
<keyword evidence="2" id="KW-0554">One-carbon metabolism</keyword>
<gene>
    <name evidence="7" type="primary">ahcY</name>
    <name evidence="7" type="ORF">NN4_61280</name>
</gene>
<dbReference type="Pfam" id="PF00670">
    <property type="entry name" value="AdoHcyase_NAD"/>
    <property type="match status" value="1"/>
</dbReference>
<evidence type="ECO:0000313" key="8">
    <source>
        <dbReference type="Proteomes" id="UP000321424"/>
    </source>
</evidence>
<dbReference type="GO" id="GO:0006730">
    <property type="term" value="P:one-carbon metabolic process"/>
    <property type="evidence" value="ECO:0007669"/>
    <property type="project" value="UniProtKB-KW"/>
</dbReference>
<feature type="binding site" evidence="4">
    <location>
        <position position="181"/>
    </location>
    <ligand>
        <name>substrate</name>
    </ligand>
</feature>
<dbReference type="NCBIfam" id="NF004005">
    <property type="entry name" value="PRK05476.2-3"/>
    <property type="match status" value="1"/>
</dbReference>
<dbReference type="PANTHER" id="PTHR23420">
    <property type="entry name" value="ADENOSYLHOMOCYSTEINASE"/>
    <property type="match status" value="1"/>
</dbReference>
<dbReference type="Pfam" id="PF05221">
    <property type="entry name" value="AdoHcyase"/>
    <property type="match status" value="2"/>
</dbReference>
<evidence type="ECO:0000256" key="2">
    <source>
        <dbReference type="ARBA" id="ARBA00022563"/>
    </source>
</evidence>
<dbReference type="Proteomes" id="UP000321424">
    <property type="component" value="Unassembled WGS sequence"/>
</dbReference>
<feature type="binding site" evidence="5">
    <location>
        <position position="338"/>
    </location>
    <ligand>
        <name>NAD(+)</name>
        <dbReference type="ChEBI" id="CHEBI:57540"/>
    </ligand>
</feature>
<protein>
    <submittedName>
        <fullName evidence="7">Adenosylhomocysteinase</fullName>
    </submittedName>
</protein>
<feature type="binding site" evidence="5">
    <location>
        <position position="234"/>
    </location>
    <ligand>
        <name>NAD(+)</name>
        <dbReference type="ChEBI" id="CHEBI:57540"/>
    </ligand>
</feature>
<dbReference type="GO" id="GO:0033353">
    <property type="term" value="P:S-adenosylmethionine cycle"/>
    <property type="evidence" value="ECO:0007669"/>
    <property type="project" value="TreeGrafter"/>
</dbReference>
<dbReference type="AlphaFoldDB" id="A0A511MLW2"/>
<dbReference type="EMBL" id="BJXA01000054">
    <property type="protein sequence ID" value="GEM41609.1"/>
    <property type="molecule type" value="Genomic_DNA"/>
</dbReference>
<evidence type="ECO:0000256" key="5">
    <source>
        <dbReference type="PIRSR" id="PIRSR001109-2"/>
    </source>
</evidence>
<evidence type="ECO:0000313" key="7">
    <source>
        <dbReference type="EMBL" id="GEM41609.1"/>
    </source>
</evidence>
<evidence type="ECO:0000256" key="4">
    <source>
        <dbReference type="PIRSR" id="PIRSR001109-1"/>
    </source>
</evidence>
<feature type="binding site" evidence="4">
    <location>
        <position position="177"/>
    </location>
    <ligand>
        <name>substrate</name>
    </ligand>
</feature>
<keyword evidence="3 5" id="KW-0520">NAD</keyword>
<dbReference type="SUPFAM" id="SSF52283">
    <property type="entry name" value="Formate/glycerate dehydrogenase catalytic domain-like"/>
    <property type="match status" value="1"/>
</dbReference>
<name>A0A511MLW2_9NOCA</name>
<dbReference type="GO" id="GO:0004013">
    <property type="term" value="F:adenosylhomocysteinase activity"/>
    <property type="evidence" value="ECO:0007669"/>
    <property type="project" value="TreeGrafter"/>
</dbReference>
<accession>A0A511MLW2</accession>
<evidence type="ECO:0000259" key="6">
    <source>
        <dbReference type="SMART" id="SM00997"/>
    </source>
</evidence>
<dbReference type="InterPro" id="IPR036291">
    <property type="entry name" value="NAD(P)-bd_dom_sf"/>
</dbReference>
<dbReference type="SMART" id="SM00996">
    <property type="entry name" value="AdoHcyase"/>
    <property type="match status" value="1"/>
</dbReference>
<dbReference type="Gene3D" id="3.40.50.720">
    <property type="entry name" value="NAD(P)-binding Rossmann-like Domain"/>
    <property type="match status" value="1"/>
</dbReference>
<dbReference type="RefSeq" id="WP_147138650.1">
    <property type="nucleotide sequence ID" value="NZ_BJXA01000054.1"/>
</dbReference>
<dbReference type="SMART" id="SM00997">
    <property type="entry name" value="AdoHcyase_NAD"/>
    <property type="match status" value="1"/>
</dbReference>
<feature type="domain" description="S-adenosyl-L-homocysteine hydrolase NAD binding" evidence="6">
    <location>
        <begin position="182"/>
        <end position="344"/>
    </location>
</feature>
<keyword evidence="8" id="KW-1185">Reference proteome</keyword>
<comment type="similarity">
    <text evidence="1">Belongs to the adenosylhomocysteinase family.</text>
</comment>
<evidence type="ECO:0000256" key="3">
    <source>
        <dbReference type="ARBA" id="ARBA00023027"/>
    </source>
</evidence>
<feature type="binding site" evidence="4">
    <location>
        <position position="122"/>
    </location>
    <ligand>
        <name>substrate</name>
    </ligand>
</feature>
<reference evidence="7 8" key="1">
    <citation type="submission" date="2019-07" db="EMBL/GenBank/DDBJ databases">
        <title>Whole genome shotgun sequence of Nocardia ninae NBRC 108245.</title>
        <authorList>
            <person name="Hosoyama A."/>
            <person name="Uohara A."/>
            <person name="Ohji S."/>
            <person name="Ichikawa N."/>
        </authorList>
    </citation>
    <scope>NUCLEOTIDE SEQUENCE [LARGE SCALE GENOMIC DNA]</scope>
    <source>
        <strain evidence="7 8">NBRC 108245</strain>
    </source>
</reference>
<dbReference type="SUPFAM" id="SSF51735">
    <property type="entry name" value="NAD(P)-binding Rossmann-fold domains"/>
    <property type="match status" value="1"/>
</dbReference>
<dbReference type="InterPro" id="IPR020082">
    <property type="entry name" value="S-Ado-L-homoCys_hydrolase_CS"/>
</dbReference>
<dbReference type="GO" id="GO:0005829">
    <property type="term" value="C:cytosol"/>
    <property type="evidence" value="ECO:0007669"/>
    <property type="project" value="TreeGrafter"/>
</dbReference>
<feature type="binding site" evidence="4">
    <location>
        <position position="50"/>
    </location>
    <ligand>
        <name>substrate</name>
    </ligand>
</feature>
<proteinExistence type="inferred from homology"/>
<comment type="caution">
    <text evidence="7">The sequence shown here is derived from an EMBL/GenBank/DDBJ whole genome shotgun (WGS) entry which is preliminary data.</text>
</comment>
<dbReference type="InterPro" id="IPR000043">
    <property type="entry name" value="Adenosylhomocysteinase-like"/>
</dbReference>
<dbReference type="InterPro" id="IPR042172">
    <property type="entry name" value="Adenosylhomocyst_ase-like_sf"/>
</dbReference>
<dbReference type="Gene3D" id="3.40.50.1480">
    <property type="entry name" value="Adenosylhomocysteinase-like"/>
    <property type="match status" value="1"/>
</dbReference>
<dbReference type="InterPro" id="IPR015878">
    <property type="entry name" value="Ado_hCys_hydrolase_NAD-bd"/>
</dbReference>
<comment type="cofactor">
    <cofactor evidence="5">
        <name>NAD(+)</name>
        <dbReference type="ChEBI" id="CHEBI:57540"/>
    </cofactor>
    <text evidence="5">Binds 1 NAD(+) per subunit.</text>
</comment>
<feature type="binding site" evidence="5">
    <location>
        <begin position="213"/>
        <end position="218"/>
    </location>
    <ligand>
        <name>NAD(+)</name>
        <dbReference type="ChEBI" id="CHEBI:57540"/>
    </ligand>
</feature>
<dbReference type="PIRSF" id="PIRSF001109">
    <property type="entry name" value="Ad_hcy_hydrolase"/>
    <property type="match status" value="1"/>
</dbReference>
<dbReference type="PANTHER" id="PTHR23420:SF0">
    <property type="entry name" value="ADENOSYLHOMOCYSTEINASE"/>
    <property type="match status" value="1"/>
</dbReference>
<dbReference type="OrthoDB" id="9802717at2"/>
<evidence type="ECO:0000256" key="1">
    <source>
        <dbReference type="ARBA" id="ARBA00007122"/>
    </source>
</evidence>
<dbReference type="PROSITE" id="PS00739">
    <property type="entry name" value="ADOHCYASE_2"/>
    <property type="match status" value="1"/>
</dbReference>
<sequence length="413" mass="43895">MAGLSSSVEAGQLLTEWAEARMPVLTASAQAFAKTDTFSGLRCAIAVHITSETAALARALAAAGTASVVVCSSNPRTANAAVMASLEHDGIEVVNRESIGIEEHAQNFRSVLRTRPDVIIDDGAELIRLLHVDEQFRQLDIIGALEETTSGVRRICALSEEGTLRFPVVNINGAATKHLFDNRYGTGQSALDSIMRSTNTLIAGSRVLVIGYGMCGKGIARAARGLGAQVLVSEIDPIAALEAHLDGHAVLPALDGCAVADIVITATGSRNVIRGDHWKALLRGSLVVNCGHFRNELDMAGLQELCPNEPAVVRRNVYRYDAGSSGHVLVLSDGDIGNLAAAEGNPAALMDMSFSDQLRGLAWLIENRDRLGPEVVALPAEIDVSVARDKLSALSVRIDTQHEDQVEFDRSHA</sequence>